<reference evidence="2" key="1">
    <citation type="journal article" date="2015" name="Nature">
        <title>Complex archaea that bridge the gap between prokaryotes and eukaryotes.</title>
        <authorList>
            <person name="Spang A."/>
            <person name="Saw J.H."/>
            <person name="Jorgensen S.L."/>
            <person name="Zaremba-Niedzwiedzka K."/>
            <person name="Martijn J."/>
            <person name="Lind A.E."/>
            <person name="van Eijk R."/>
            <person name="Schleper C."/>
            <person name="Guy L."/>
            <person name="Ettema T.J."/>
        </authorList>
    </citation>
    <scope>NUCLEOTIDE SEQUENCE</scope>
</reference>
<organism evidence="2">
    <name type="scientific">marine sediment metagenome</name>
    <dbReference type="NCBI Taxonomy" id="412755"/>
    <lineage>
        <taxon>unclassified sequences</taxon>
        <taxon>metagenomes</taxon>
        <taxon>ecological metagenomes</taxon>
    </lineage>
</organism>
<feature type="compositionally biased region" description="Low complexity" evidence="1">
    <location>
        <begin position="1"/>
        <end position="14"/>
    </location>
</feature>
<sequence length="28" mass="2708">MAAAISAGSGMSDAFNTMISGAPGESFE</sequence>
<feature type="region of interest" description="Disordered" evidence="1">
    <location>
        <begin position="1"/>
        <end position="28"/>
    </location>
</feature>
<dbReference type="EMBL" id="LAZR01017913">
    <property type="protein sequence ID" value="KKL98477.1"/>
    <property type="molecule type" value="Genomic_DNA"/>
</dbReference>
<protein>
    <submittedName>
        <fullName evidence="2">Uncharacterized protein</fullName>
    </submittedName>
</protein>
<feature type="non-terminal residue" evidence="2">
    <location>
        <position position="28"/>
    </location>
</feature>
<dbReference type="AlphaFoldDB" id="A0A0F9JHJ2"/>
<name>A0A0F9JHJ2_9ZZZZ</name>
<proteinExistence type="predicted"/>
<evidence type="ECO:0000313" key="2">
    <source>
        <dbReference type="EMBL" id="KKL98477.1"/>
    </source>
</evidence>
<evidence type="ECO:0000256" key="1">
    <source>
        <dbReference type="SAM" id="MobiDB-lite"/>
    </source>
</evidence>
<gene>
    <name evidence="2" type="ORF">LCGC14_1824050</name>
</gene>
<comment type="caution">
    <text evidence="2">The sequence shown here is derived from an EMBL/GenBank/DDBJ whole genome shotgun (WGS) entry which is preliminary data.</text>
</comment>
<accession>A0A0F9JHJ2</accession>